<reference evidence="1 2" key="1">
    <citation type="journal article" date="2011" name="J. Bacteriol.">
        <title>Genome sequences of the biotechnologically important Bacillus megaterium strains QM B1551 and DSM319.</title>
        <authorList>
            <person name="Eppinger M."/>
            <person name="Bunk B."/>
            <person name="Johns M.A."/>
            <person name="Edirisinghe J.N."/>
            <person name="Kutumbaka K.K."/>
            <person name="Koenig S.S."/>
            <person name="Huot Creasy H."/>
            <person name="Rosovitz M.J."/>
            <person name="Riley D.R."/>
            <person name="Daugherty S."/>
            <person name="Martin M."/>
            <person name="Elbourne L.D."/>
            <person name="Paulsen I."/>
            <person name="Biedendieck R."/>
            <person name="Braun C."/>
            <person name="Grayburn S."/>
            <person name="Dhingra S."/>
            <person name="Lukyanchuk V."/>
            <person name="Ball B."/>
            <person name="Ul-Qamar R."/>
            <person name="Seibel J."/>
            <person name="Bremer E."/>
            <person name="Jahn D."/>
            <person name="Ravel J."/>
            <person name="Vary P.S."/>
        </authorList>
    </citation>
    <scope>NUCLEOTIDE SEQUENCE [LARGE SCALE GENOMIC DNA]</scope>
    <source>
        <strain evidence="2">ATCC 12872 / QMB1551</strain>
    </source>
</reference>
<dbReference type="STRING" id="545693.BMQ_2102"/>
<sequence length="485" mass="55999">MRVQSPRVSSKANVNGGYHLNITTFDGRYGNWLTTKNPLQFQAATAYGNIGLAPIYWGTKEEKNGWYYMYQPEEITGVQVEGEVDGGKFLIRIPDDWNGKLVMSGVPATRDEKSTDLLFSDYVLAKGFAFAASDKGTQGEEVRDDPFAKAKNALVKEEDSIRKWHIQYREVTKIAQRFLFENYRHKLQKEVTEYFDIKTYALGISNGGYVVRYALENDGKNGEPQLFNGGVEWEGVMWRADHDNLITSLTPVVNHAEEALYTVGESQKEALHRLYQAGLPKGSEFLWPYHDQYYWFLTLNIYRDEFDSQAPGSIPWQKYLTLFENGVRDRSLDSIFEKYDYQERPQDVKRRVREIENTGDISVPLISITGSLDALIFPDIHAYPYEQLVKDSGKQHLHRHYVVENGNHIDSLVWNHQIDPDRKLQPLLPYVYQGFELLCDWVENFEEPPKNKKISAPLKEMHVKDLKTEEDVLPLTTKKSISTEK</sequence>
<dbReference type="eggNOG" id="COG3509">
    <property type="taxonomic scope" value="Bacteria"/>
</dbReference>
<dbReference type="Proteomes" id="UP000000935">
    <property type="component" value="Chromosome"/>
</dbReference>
<proteinExistence type="predicted"/>
<dbReference type="KEGG" id="bmq:BMQ_2102"/>
<gene>
    <name evidence="1" type="ordered locus">BMQ_2102</name>
</gene>
<protein>
    <submittedName>
        <fullName evidence="1">Uncharacterized protein</fullName>
    </submittedName>
</protein>
<dbReference type="AlphaFoldDB" id="D5DQY1"/>
<organism evidence="1 2">
    <name type="scientific">Priestia megaterium (strain ATCC 12872 / QMB1551)</name>
    <name type="common">Bacillus megaterium</name>
    <dbReference type="NCBI Taxonomy" id="545693"/>
    <lineage>
        <taxon>Bacteria</taxon>
        <taxon>Bacillati</taxon>
        <taxon>Bacillota</taxon>
        <taxon>Bacilli</taxon>
        <taxon>Bacillales</taxon>
        <taxon>Bacillaceae</taxon>
        <taxon>Priestia</taxon>
    </lineage>
</organism>
<evidence type="ECO:0000313" key="2">
    <source>
        <dbReference type="Proteomes" id="UP000000935"/>
    </source>
</evidence>
<dbReference type="HOGENOM" id="CLU_030798_0_0_9"/>
<dbReference type="InterPro" id="IPR029058">
    <property type="entry name" value="AB_hydrolase_fold"/>
</dbReference>
<dbReference type="SUPFAM" id="SSF53474">
    <property type="entry name" value="alpha/beta-Hydrolases"/>
    <property type="match status" value="1"/>
</dbReference>
<keyword evidence="2" id="KW-1185">Reference proteome</keyword>
<dbReference type="EMBL" id="CP001983">
    <property type="protein sequence ID" value="ADE69131.1"/>
    <property type="molecule type" value="Genomic_DNA"/>
</dbReference>
<name>D5DQY1_PRIM1</name>
<evidence type="ECO:0000313" key="1">
    <source>
        <dbReference type="EMBL" id="ADE69131.1"/>
    </source>
</evidence>
<accession>D5DQY1</accession>